<evidence type="ECO:0000256" key="1">
    <source>
        <dbReference type="SAM" id="MobiDB-lite"/>
    </source>
</evidence>
<dbReference type="EMBL" id="JAFFGZ010000005">
    <property type="protein sequence ID" value="KAK4644302.1"/>
    <property type="molecule type" value="Genomic_DNA"/>
</dbReference>
<feature type="region of interest" description="Disordered" evidence="1">
    <location>
        <begin position="851"/>
        <end position="870"/>
    </location>
</feature>
<feature type="region of interest" description="Disordered" evidence="1">
    <location>
        <begin position="326"/>
        <end position="394"/>
    </location>
</feature>
<feature type="region of interest" description="Disordered" evidence="1">
    <location>
        <begin position="183"/>
        <end position="225"/>
    </location>
</feature>
<evidence type="ECO:0000313" key="2">
    <source>
        <dbReference type="EMBL" id="KAK4644302.1"/>
    </source>
</evidence>
<feature type="compositionally biased region" description="Polar residues" evidence="1">
    <location>
        <begin position="383"/>
        <end position="394"/>
    </location>
</feature>
<reference evidence="2 3" key="1">
    <citation type="journal article" date="2023" name="bioRxiv">
        <title>High-quality genome assemblies of four members of thePodospora anserinaspecies complex.</title>
        <authorList>
            <person name="Ament-Velasquez S.L."/>
            <person name="Vogan A.A."/>
            <person name="Wallerman O."/>
            <person name="Hartmann F."/>
            <person name="Gautier V."/>
            <person name="Silar P."/>
            <person name="Giraud T."/>
            <person name="Johannesson H."/>
        </authorList>
    </citation>
    <scope>NUCLEOTIDE SEQUENCE [LARGE SCALE GENOMIC DNA]</scope>
    <source>
        <strain evidence="2 3">CBS 112042</strain>
    </source>
</reference>
<keyword evidence="3" id="KW-1185">Reference proteome</keyword>
<name>A0ABR0FNE9_9PEZI</name>
<feature type="region of interest" description="Disordered" evidence="1">
    <location>
        <begin position="875"/>
        <end position="900"/>
    </location>
</feature>
<dbReference type="RefSeq" id="XP_062733278.1">
    <property type="nucleotide sequence ID" value="XM_062877500.1"/>
</dbReference>
<comment type="caution">
    <text evidence="2">The sequence shown here is derived from an EMBL/GenBank/DDBJ whole genome shotgun (WGS) entry which is preliminary data.</text>
</comment>
<organism evidence="2 3">
    <name type="scientific">Podospora bellae-mahoneyi</name>
    <dbReference type="NCBI Taxonomy" id="2093777"/>
    <lineage>
        <taxon>Eukaryota</taxon>
        <taxon>Fungi</taxon>
        <taxon>Dikarya</taxon>
        <taxon>Ascomycota</taxon>
        <taxon>Pezizomycotina</taxon>
        <taxon>Sordariomycetes</taxon>
        <taxon>Sordariomycetidae</taxon>
        <taxon>Sordariales</taxon>
        <taxon>Podosporaceae</taxon>
        <taxon>Podospora</taxon>
    </lineage>
</organism>
<feature type="region of interest" description="Disordered" evidence="1">
    <location>
        <begin position="13"/>
        <end position="33"/>
    </location>
</feature>
<feature type="compositionally biased region" description="Polar residues" evidence="1">
    <location>
        <begin position="15"/>
        <end position="27"/>
    </location>
</feature>
<feature type="compositionally biased region" description="Low complexity" evidence="1">
    <location>
        <begin position="851"/>
        <end position="868"/>
    </location>
</feature>
<evidence type="ECO:0008006" key="4">
    <source>
        <dbReference type="Google" id="ProtNLM"/>
    </source>
</evidence>
<protein>
    <recommendedName>
        <fullName evidence="4">C2H2-type domain-containing protein</fullName>
    </recommendedName>
</protein>
<proteinExistence type="predicted"/>
<dbReference type="Proteomes" id="UP001322138">
    <property type="component" value="Unassembled WGS sequence"/>
</dbReference>
<feature type="compositionally biased region" description="Low complexity" evidence="1">
    <location>
        <begin position="353"/>
        <end position="382"/>
    </location>
</feature>
<sequence length="994" mass="110990">MDLKKPYSLLEDHSLQSSNSNHPTFRSSPPLFRHGRLLTDGGDGASFTSTSPLSQKLTDFDQDLDLDLNEQPMLSCVSQETSQEDCARHRFIVWAAVKRNESLRKHPEKKTECPLLKCNHKLTDHESMLKHLAGCRYLASGEYWCYNHMRVEHFDDIRCKKCLGHPSRAKKVLTIAKKLFHGLGHKSKKGQQGSTIDEERTHQPPPSYESISRPAPGPPLPGNATELPLTEILEADSNEIEVPMAPQQQPPPQQQQQYPTIDPQDLLVPQPIIPPSLPELDASTMEWDHTLDMAMPQIPLQMPITLQDDSMQQFGYVRPPLQLATNNPYARHQAPPRPVSRPTSTAPRSKGLSPSSSVRSTASTDTTTSNVSNDSNVSYDSTFSNLTTDSHGTTNSYDTVYSKANSLVSPISNYSGGAWSTPDGMNTNMTSPIDGAMLENPFGDAGYNYDGCPDFLHNFYSELPADFPVSSMMDDIVPDPILAMNELPMTLDLDLDHAPGPSVASNVAELPDNDNREMVEVSQPDPCCSETRSMVASAWEVLQEQVVQSMVKIQDIRGNRLARQLKSMSIQTIAERGLRTLRLYLDGFQPSTADDALCLAHLVFAFALVAYQEGTHKRVRGLYLQSLPLMGMMPEQDRSDYQQLADFIWKPEGLASSGAQRSPDTVGSMFPDSKGKSPVGHHGMRSQPPDMFRVAAWDFLDELEMKMLFGSDSHLHDLQDPAALLVKHTQDSNQNGAVNPALLRTVKPILEKLTRTFDSPDLREKLRQTFRNLTSGQTSSIRKLEIELLHAGQTTLPSSRYYDFFVPQTRQLIDEVYLVHDPALGTRRRSDYHSLGITYIENLLPDLDNFSSSCSSSSSSSPEQQQQSMDDYLNLATSSSPQPQPTPQQQPVPDDGIVEADSQCDECGYRPKGHPRWFKGSMAKHKRLKHSREPPKIYSCKYPGCTSQYKNRPDNLRQHQIEKGHFLEGEEVVVKRGSKRRRVEGGEGLNGGRE</sequence>
<feature type="region of interest" description="Disordered" evidence="1">
    <location>
        <begin position="655"/>
        <end position="687"/>
    </location>
</feature>
<accession>A0ABR0FNE9</accession>
<gene>
    <name evidence="2" type="ORF">QC761_303530</name>
</gene>
<dbReference type="GeneID" id="87896982"/>
<evidence type="ECO:0000313" key="3">
    <source>
        <dbReference type="Proteomes" id="UP001322138"/>
    </source>
</evidence>